<reference evidence="1 2" key="1">
    <citation type="submission" date="2024-04" db="EMBL/GenBank/DDBJ databases">
        <authorList>
            <consortium name="Genoscope - CEA"/>
            <person name="William W."/>
        </authorList>
    </citation>
    <scope>NUCLEOTIDE SEQUENCE [LARGE SCALE GENOMIC DNA]</scope>
</reference>
<keyword evidence="2" id="KW-1185">Reference proteome</keyword>
<sequence>MTLIDQEVRTVCAFNTYIPFKLKFRVSELDKFAQRGFGSYRGFSQIYTRGKIKKVLDPSEERDRAT</sequence>
<organism evidence="1 2">
    <name type="scientific">Lymnaea stagnalis</name>
    <name type="common">Great pond snail</name>
    <name type="synonym">Helix stagnalis</name>
    <dbReference type="NCBI Taxonomy" id="6523"/>
    <lineage>
        <taxon>Eukaryota</taxon>
        <taxon>Metazoa</taxon>
        <taxon>Spiralia</taxon>
        <taxon>Lophotrochozoa</taxon>
        <taxon>Mollusca</taxon>
        <taxon>Gastropoda</taxon>
        <taxon>Heterobranchia</taxon>
        <taxon>Euthyneura</taxon>
        <taxon>Panpulmonata</taxon>
        <taxon>Hygrophila</taxon>
        <taxon>Lymnaeoidea</taxon>
        <taxon>Lymnaeidae</taxon>
        <taxon>Lymnaea</taxon>
    </lineage>
</organism>
<comment type="caution">
    <text evidence="1">The sequence shown here is derived from an EMBL/GenBank/DDBJ whole genome shotgun (WGS) entry which is preliminary data.</text>
</comment>
<proteinExistence type="predicted"/>
<dbReference type="EMBL" id="CAXITT010000178">
    <property type="protein sequence ID" value="CAL1534658.1"/>
    <property type="molecule type" value="Genomic_DNA"/>
</dbReference>
<evidence type="ECO:0000313" key="2">
    <source>
        <dbReference type="Proteomes" id="UP001497497"/>
    </source>
</evidence>
<dbReference type="Proteomes" id="UP001497497">
    <property type="component" value="Unassembled WGS sequence"/>
</dbReference>
<accession>A0AAV2HMD3</accession>
<feature type="non-terminal residue" evidence="1">
    <location>
        <position position="66"/>
    </location>
</feature>
<name>A0AAV2HMD3_LYMST</name>
<gene>
    <name evidence="1" type="ORF">GSLYS_00008618001</name>
</gene>
<protein>
    <submittedName>
        <fullName evidence="1">Uncharacterized protein</fullName>
    </submittedName>
</protein>
<dbReference type="AlphaFoldDB" id="A0AAV2HMD3"/>
<evidence type="ECO:0000313" key="1">
    <source>
        <dbReference type="EMBL" id="CAL1534658.1"/>
    </source>
</evidence>